<accession>A0A9N9DB97</accession>
<gene>
    <name evidence="2" type="ORF">AGERDE_LOCUS10446</name>
</gene>
<organism evidence="2 3">
    <name type="scientific">Ambispora gerdemannii</name>
    <dbReference type="NCBI Taxonomy" id="144530"/>
    <lineage>
        <taxon>Eukaryota</taxon>
        <taxon>Fungi</taxon>
        <taxon>Fungi incertae sedis</taxon>
        <taxon>Mucoromycota</taxon>
        <taxon>Glomeromycotina</taxon>
        <taxon>Glomeromycetes</taxon>
        <taxon>Archaeosporales</taxon>
        <taxon>Ambisporaceae</taxon>
        <taxon>Ambispora</taxon>
    </lineage>
</organism>
<sequence length="80" mass="9045">MANQSQQQSLQPSLSQSFPLLQSHSEPENFFSPKQQFLQSSNVSETLFSRNAASGQELSGIINQNKLENFHAEFLRFLEA</sequence>
<feature type="compositionally biased region" description="Low complexity" evidence="1">
    <location>
        <begin position="1"/>
        <end position="24"/>
    </location>
</feature>
<comment type="caution">
    <text evidence="2">The sequence shown here is derived from an EMBL/GenBank/DDBJ whole genome shotgun (WGS) entry which is preliminary data.</text>
</comment>
<feature type="region of interest" description="Disordered" evidence="1">
    <location>
        <begin position="1"/>
        <end position="34"/>
    </location>
</feature>
<dbReference type="EMBL" id="CAJVPL010003259">
    <property type="protein sequence ID" value="CAG8629255.1"/>
    <property type="molecule type" value="Genomic_DNA"/>
</dbReference>
<evidence type="ECO:0000256" key="1">
    <source>
        <dbReference type="SAM" id="MobiDB-lite"/>
    </source>
</evidence>
<evidence type="ECO:0000313" key="2">
    <source>
        <dbReference type="EMBL" id="CAG8629255.1"/>
    </source>
</evidence>
<dbReference type="Proteomes" id="UP000789831">
    <property type="component" value="Unassembled WGS sequence"/>
</dbReference>
<proteinExistence type="predicted"/>
<dbReference type="AlphaFoldDB" id="A0A9N9DB97"/>
<protein>
    <submittedName>
        <fullName evidence="2">11011_t:CDS:1</fullName>
    </submittedName>
</protein>
<evidence type="ECO:0000313" key="3">
    <source>
        <dbReference type="Proteomes" id="UP000789831"/>
    </source>
</evidence>
<name>A0A9N9DB97_9GLOM</name>
<keyword evidence="3" id="KW-1185">Reference proteome</keyword>
<reference evidence="2" key="1">
    <citation type="submission" date="2021-06" db="EMBL/GenBank/DDBJ databases">
        <authorList>
            <person name="Kallberg Y."/>
            <person name="Tangrot J."/>
            <person name="Rosling A."/>
        </authorList>
    </citation>
    <scope>NUCLEOTIDE SEQUENCE</scope>
    <source>
        <strain evidence="2">MT106</strain>
    </source>
</reference>